<gene>
    <name evidence="1" type="ORF">OG626_15570</name>
</gene>
<dbReference type="Pfam" id="PF19410">
    <property type="entry name" value="DUF5980"/>
    <property type="match status" value="1"/>
</dbReference>
<evidence type="ECO:0000313" key="1">
    <source>
        <dbReference type="EMBL" id="WTZ00153.1"/>
    </source>
</evidence>
<protein>
    <submittedName>
        <fullName evidence="1">DUF5980 family protein</fullName>
    </submittedName>
</protein>
<dbReference type="InterPro" id="IPR046023">
    <property type="entry name" value="DUF5980"/>
</dbReference>
<organism evidence="1">
    <name type="scientific">Streptomyces sp. NBC_01401</name>
    <dbReference type="NCBI Taxonomy" id="2903854"/>
    <lineage>
        <taxon>Bacteria</taxon>
        <taxon>Bacillati</taxon>
        <taxon>Actinomycetota</taxon>
        <taxon>Actinomycetes</taxon>
        <taxon>Kitasatosporales</taxon>
        <taxon>Streptomycetaceae</taxon>
        <taxon>Streptomyces</taxon>
    </lineage>
</organism>
<name>A0AAU3H7Q6_9ACTN</name>
<sequence length="126" mass="13222">MTLSGAVQASAADPTATWTLSQTEQRICVAPERGWPNTYYLASVTGSSEIPIDHEVRELPSGSFSNGGTIHPGELNTSGKFLGFGHISIAPAPVGEYIAQLWASDGTSTQTAPLRISVKEDCLSGT</sequence>
<reference evidence="1" key="1">
    <citation type="submission" date="2022-10" db="EMBL/GenBank/DDBJ databases">
        <title>The complete genomes of actinobacterial strains from the NBC collection.</title>
        <authorList>
            <person name="Joergensen T.S."/>
            <person name="Alvarez Arevalo M."/>
            <person name="Sterndorff E.B."/>
            <person name="Faurdal D."/>
            <person name="Vuksanovic O."/>
            <person name="Mourched A.-S."/>
            <person name="Charusanti P."/>
            <person name="Shaw S."/>
            <person name="Blin K."/>
            <person name="Weber T."/>
        </authorList>
    </citation>
    <scope>NUCLEOTIDE SEQUENCE</scope>
    <source>
        <strain evidence="1">NBC_01401</strain>
    </source>
</reference>
<dbReference type="AlphaFoldDB" id="A0AAU3H7Q6"/>
<proteinExistence type="predicted"/>
<accession>A0AAU3H7Q6</accession>
<dbReference type="EMBL" id="CP109535">
    <property type="protein sequence ID" value="WTZ00153.1"/>
    <property type="molecule type" value="Genomic_DNA"/>
</dbReference>